<dbReference type="PANTHER" id="PTHR43531">
    <property type="entry name" value="PROTEIN ICFG"/>
    <property type="match status" value="1"/>
</dbReference>
<reference evidence="15 16" key="1">
    <citation type="submission" date="2018-06" db="EMBL/GenBank/DDBJ databases">
        <authorList>
            <consortium name="Pathogen Informatics"/>
            <person name="Doyle S."/>
        </authorList>
    </citation>
    <scope>NUCLEOTIDE SEQUENCE [LARGE SCALE GENOMIC DNA]</scope>
    <source>
        <strain evidence="15 16">NCTC8782</strain>
    </source>
</reference>
<dbReference type="FunFam" id="3.30.450.20:FF:000046">
    <property type="entry name" value="Aerotaxis sensor receptor"/>
    <property type="match status" value="1"/>
</dbReference>
<evidence type="ECO:0000256" key="11">
    <source>
        <dbReference type="PROSITE-ProRule" id="PRU00284"/>
    </source>
</evidence>
<keyword evidence="2" id="KW-1003">Cell membrane</keyword>
<evidence type="ECO:0000313" key="16">
    <source>
        <dbReference type="Proteomes" id="UP000255286"/>
    </source>
</evidence>
<evidence type="ECO:0000313" key="15">
    <source>
        <dbReference type="EMBL" id="SUX81230.1"/>
    </source>
</evidence>
<name>A0A9Q8EA25_9ENTR</name>
<dbReference type="CDD" id="cd11386">
    <property type="entry name" value="MCP_signal"/>
    <property type="match status" value="1"/>
</dbReference>
<evidence type="ECO:0000256" key="9">
    <source>
        <dbReference type="ARBA" id="ARBA00023224"/>
    </source>
</evidence>
<dbReference type="PROSITE" id="PS50192">
    <property type="entry name" value="T_SNARE"/>
    <property type="match status" value="1"/>
</dbReference>
<dbReference type="GO" id="GO:0007165">
    <property type="term" value="P:signal transduction"/>
    <property type="evidence" value="ECO:0007669"/>
    <property type="project" value="UniProtKB-KW"/>
</dbReference>
<evidence type="ECO:0000256" key="5">
    <source>
        <dbReference type="ARBA" id="ARBA00022519"/>
    </source>
</evidence>
<evidence type="ECO:0000256" key="7">
    <source>
        <dbReference type="ARBA" id="ARBA00022989"/>
    </source>
</evidence>
<keyword evidence="9 11" id="KW-0807">Transducer</keyword>
<accession>A0A9Q8EA25</accession>
<protein>
    <submittedName>
        <fullName evidence="15">Aerotaxis receptor protein</fullName>
    </submittedName>
</protein>
<dbReference type="FunFam" id="1.10.287.950:FF:000001">
    <property type="entry name" value="Methyl-accepting chemotaxis sensory transducer"/>
    <property type="match status" value="1"/>
</dbReference>
<dbReference type="InterPro" id="IPR004090">
    <property type="entry name" value="Chemotax_Me-accpt_rcpt"/>
</dbReference>
<dbReference type="Gene3D" id="1.10.287.950">
    <property type="entry name" value="Methyl-accepting chemotaxis protein"/>
    <property type="match status" value="1"/>
</dbReference>
<dbReference type="EMBL" id="UIGT01000001">
    <property type="protein sequence ID" value="SUX81230.1"/>
    <property type="molecule type" value="Genomic_DNA"/>
</dbReference>
<dbReference type="InterPro" id="IPR000727">
    <property type="entry name" value="T_SNARE_dom"/>
</dbReference>
<keyword evidence="3" id="KW-0488">Methylation</keyword>
<evidence type="ECO:0000256" key="1">
    <source>
        <dbReference type="ARBA" id="ARBA00004429"/>
    </source>
</evidence>
<keyword evidence="7 12" id="KW-1133">Transmembrane helix</keyword>
<dbReference type="CDD" id="cd00130">
    <property type="entry name" value="PAS"/>
    <property type="match status" value="1"/>
</dbReference>
<dbReference type="GO" id="GO:0052131">
    <property type="term" value="P:positive aerotaxis"/>
    <property type="evidence" value="ECO:0007669"/>
    <property type="project" value="UniProtKB-ARBA"/>
</dbReference>
<dbReference type="NCBIfam" id="TIGR00229">
    <property type="entry name" value="sensory_box"/>
    <property type="match status" value="1"/>
</dbReference>
<keyword evidence="6 12" id="KW-0812">Transmembrane</keyword>
<dbReference type="GO" id="GO:0005886">
    <property type="term" value="C:plasma membrane"/>
    <property type="evidence" value="ECO:0007669"/>
    <property type="project" value="UniProtKB-SubCell"/>
</dbReference>
<feature type="domain" description="T-SNARE coiled-coil homology" evidence="14">
    <location>
        <begin position="436"/>
        <end position="498"/>
    </location>
</feature>
<dbReference type="InterPro" id="IPR000014">
    <property type="entry name" value="PAS"/>
</dbReference>
<keyword evidence="5" id="KW-0997">Cell inner membrane</keyword>
<evidence type="ECO:0000256" key="4">
    <source>
        <dbReference type="ARBA" id="ARBA00022500"/>
    </source>
</evidence>
<evidence type="ECO:0000256" key="3">
    <source>
        <dbReference type="ARBA" id="ARBA00022481"/>
    </source>
</evidence>
<comment type="similarity">
    <text evidence="10">Belongs to the methyl-accepting chemotaxis (MCP) protein family.</text>
</comment>
<dbReference type="SUPFAM" id="SSF55785">
    <property type="entry name" value="PYP-like sensor domain (PAS domain)"/>
    <property type="match status" value="1"/>
</dbReference>
<evidence type="ECO:0000259" key="14">
    <source>
        <dbReference type="PROSITE" id="PS50192"/>
    </source>
</evidence>
<dbReference type="Proteomes" id="UP000255286">
    <property type="component" value="Unassembled WGS sequence"/>
</dbReference>
<dbReference type="InterPro" id="IPR013655">
    <property type="entry name" value="PAS_fold_3"/>
</dbReference>
<dbReference type="Gene3D" id="3.30.450.20">
    <property type="entry name" value="PAS domain"/>
    <property type="match status" value="1"/>
</dbReference>
<evidence type="ECO:0000256" key="6">
    <source>
        <dbReference type="ARBA" id="ARBA00022692"/>
    </source>
</evidence>
<dbReference type="GO" id="GO:0004888">
    <property type="term" value="F:transmembrane signaling receptor activity"/>
    <property type="evidence" value="ECO:0007669"/>
    <property type="project" value="InterPro"/>
</dbReference>
<dbReference type="PANTHER" id="PTHR43531:SF7">
    <property type="entry name" value="AEROTAXIS RECEPTOR"/>
    <property type="match status" value="1"/>
</dbReference>
<dbReference type="SMART" id="SM00283">
    <property type="entry name" value="MA"/>
    <property type="match status" value="1"/>
</dbReference>
<dbReference type="SUPFAM" id="SSF58104">
    <property type="entry name" value="Methyl-accepting chemotaxis protein (MCP) signaling domain"/>
    <property type="match status" value="1"/>
</dbReference>
<dbReference type="AlphaFoldDB" id="A0A9Q8EA25"/>
<organism evidence="15 16">
    <name type="scientific">Citrobacter youngae</name>
    <dbReference type="NCBI Taxonomy" id="133448"/>
    <lineage>
        <taxon>Bacteria</taxon>
        <taxon>Pseudomonadati</taxon>
        <taxon>Pseudomonadota</taxon>
        <taxon>Gammaproteobacteria</taxon>
        <taxon>Enterobacterales</taxon>
        <taxon>Enterobacteriaceae</taxon>
        <taxon>Citrobacter</taxon>
        <taxon>Citrobacter freundii complex</taxon>
    </lineage>
</organism>
<dbReference type="InterPro" id="IPR004089">
    <property type="entry name" value="MCPsignal_dom"/>
</dbReference>
<sequence>MNYTYHHGAFMKSNMPVTQIEHTLNGKATLLSTTDKESHITYANSAFIDASGFNESQLMGEPHNIIRHPDMPPAAFADMWYTLQQGDSWTGMVKNRRQNGDHYWVRANVTPVWHNEKLTGYISVRTVPSRNEISQSEQLYEKINNQQLSGFRLFKGIIIRRGILAWTSMFKWLSISQRVNYALGVVALLSLLLIFAPVNHFIQSGGLLALFLLFAIYLKCQICQPVNTLLTQMKKVVSGRKPDNCHLNRVDEIGMLMRLVNQSGLNLNSLVDDVSTQISGIQAISQRVSKEGIALHTRSEETSADLQQTAAAIEEIGSAVQQTAETAAHTMTMADQTSTNAAEGGDIMKQTIAMMQAISRDNGQIVDIIGVIDSIAFQTNILALNAAVEAARAGESGRGFAVVAAEVRNLAQHSASAAKEIKQLIEKNVANVNTGVKMVEQTETHLTGMISDVLQMSMMIKDISLATREQTQALDLINDSISRVGTMTHNNAEMVERVTDATTDLTQRSSRLQQAVQVFGVSV</sequence>
<evidence type="ECO:0000256" key="2">
    <source>
        <dbReference type="ARBA" id="ARBA00022475"/>
    </source>
</evidence>
<dbReference type="Pfam" id="PF00015">
    <property type="entry name" value="MCPsignal"/>
    <property type="match status" value="1"/>
</dbReference>
<comment type="caution">
    <text evidence="15">The sequence shown here is derived from an EMBL/GenBank/DDBJ whole genome shotgun (WGS) entry which is preliminary data.</text>
</comment>
<evidence type="ECO:0000256" key="12">
    <source>
        <dbReference type="SAM" id="Phobius"/>
    </source>
</evidence>
<comment type="subcellular location">
    <subcellularLocation>
        <location evidence="1">Cell inner membrane</location>
        <topology evidence="1">Multi-pass membrane protein</topology>
    </subcellularLocation>
</comment>
<keyword evidence="8 12" id="KW-0472">Membrane</keyword>
<dbReference type="InterPro" id="IPR051310">
    <property type="entry name" value="MCP_chemotaxis"/>
</dbReference>
<evidence type="ECO:0000259" key="13">
    <source>
        <dbReference type="PROSITE" id="PS50111"/>
    </source>
</evidence>
<keyword evidence="15" id="KW-0675">Receptor</keyword>
<dbReference type="InterPro" id="IPR035965">
    <property type="entry name" value="PAS-like_dom_sf"/>
</dbReference>
<evidence type="ECO:0000256" key="10">
    <source>
        <dbReference type="ARBA" id="ARBA00029447"/>
    </source>
</evidence>
<feature type="transmembrane region" description="Helical" evidence="12">
    <location>
        <begin position="179"/>
        <end position="195"/>
    </location>
</feature>
<feature type="domain" description="Methyl-accepting transducer" evidence="13">
    <location>
        <begin position="277"/>
        <end position="506"/>
    </location>
</feature>
<dbReference type="PROSITE" id="PS50111">
    <property type="entry name" value="CHEMOTAXIS_TRANSDUC_2"/>
    <property type="match status" value="1"/>
</dbReference>
<proteinExistence type="inferred from homology"/>
<dbReference type="PRINTS" id="PR00260">
    <property type="entry name" value="CHEMTRNSDUCR"/>
</dbReference>
<gene>
    <name evidence="15" type="primary">air_2</name>
    <name evidence="15" type="ORF">NCTC8782_03851</name>
</gene>
<dbReference type="Pfam" id="PF08447">
    <property type="entry name" value="PAS_3"/>
    <property type="match status" value="1"/>
</dbReference>
<evidence type="ECO:0000256" key="8">
    <source>
        <dbReference type="ARBA" id="ARBA00023136"/>
    </source>
</evidence>
<keyword evidence="4" id="KW-0145">Chemotaxis</keyword>